<gene>
    <name evidence="7" type="ORF">PACLA_8A066157</name>
</gene>
<proteinExistence type="inferred from homology"/>
<dbReference type="GO" id="GO:0005762">
    <property type="term" value="C:mitochondrial large ribosomal subunit"/>
    <property type="evidence" value="ECO:0007669"/>
    <property type="project" value="TreeGrafter"/>
</dbReference>
<dbReference type="InterPro" id="IPR036394">
    <property type="entry name" value="Ribosomal_uL22_sf"/>
</dbReference>
<evidence type="ECO:0000256" key="2">
    <source>
        <dbReference type="ARBA" id="ARBA00022980"/>
    </source>
</evidence>
<sequence length="78" mass="9285">FIYNHRRNIDARPRKLNLLAKQIRYLPLPHAIQQMEFSVKKAAMSIKEVLIETQEKAKTEHGITDVSSLWVCKYYKFH</sequence>
<organism evidence="7 8">
    <name type="scientific">Paramuricea clavata</name>
    <name type="common">Red gorgonian</name>
    <name type="synonym">Violescent sea-whip</name>
    <dbReference type="NCBI Taxonomy" id="317549"/>
    <lineage>
        <taxon>Eukaryota</taxon>
        <taxon>Metazoa</taxon>
        <taxon>Cnidaria</taxon>
        <taxon>Anthozoa</taxon>
        <taxon>Octocorallia</taxon>
        <taxon>Malacalcyonacea</taxon>
        <taxon>Plexauridae</taxon>
        <taxon>Paramuricea</taxon>
    </lineage>
</organism>
<evidence type="ECO:0000256" key="1">
    <source>
        <dbReference type="ARBA" id="ARBA00009451"/>
    </source>
</evidence>
<dbReference type="InterPro" id="IPR047867">
    <property type="entry name" value="Ribosomal_uL22_bac/org-type"/>
</dbReference>
<keyword evidence="2 6" id="KW-0689">Ribosomal protein</keyword>
<dbReference type="GO" id="GO:0006412">
    <property type="term" value="P:translation"/>
    <property type="evidence" value="ECO:0007669"/>
    <property type="project" value="InterPro"/>
</dbReference>
<comment type="caution">
    <text evidence="7">The sequence shown here is derived from an EMBL/GenBank/DDBJ whole genome shotgun (WGS) entry which is preliminary data.</text>
</comment>
<feature type="non-terminal residue" evidence="7">
    <location>
        <position position="1"/>
    </location>
</feature>
<dbReference type="EMBL" id="CACRXK020014721">
    <property type="protein sequence ID" value="CAB4027298.1"/>
    <property type="molecule type" value="Genomic_DNA"/>
</dbReference>
<evidence type="ECO:0000313" key="8">
    <source>
        <dbReference type="Proteomes" id="UP001152795"/>
    </source>
</evidence>
<accession>A0A6S7J9M3</accession>
<reference evidence="7" key="1">
    <citation type="submission" date="2020-04" db="EMBL/GenBank/DDBJ databases">
        <authorList>
            <person name="Alioto T."/>
            <person name="Alioto T."/>
            <person name="Gomez Garrido J."/>
        </authorList>
    </citation>
    <scope>NUCLEOTIDE SEQUENCE</scope>
    <source>
        <strain evidence="7">A484AB</strain>
    </source>
</reference>
<evidence type="ECO:0000256" key="6">
    <source>
        <dbReference type="RuleBase" id="RU004005"/>
    </source>
</evidence>
<evidence type="ECO:0000256" key="5">
    <source>
        <dbReference type="ARBA" id="ARBA00035506"/>
    </source>
</evidence>
<dbReference type="SUPFAM" id="SSF54843">
    <property type="entry name" value="Ribosomal protein L22"/>
    <property type="match status" value="1"/>
</dbReference>
<comment type="similarity">
    <text evidence="1 6">Belongs to the universal ribosomal protein uL22 family.</text>
</comment>
<evidence type="ECO:0000313" key="7">
    <source>
        <dbReference type="EMBL" id="CAB4027298.1"/>
    </source>
</evidence>
<dbReference type="InterPro" id="IPR001063">
    <property type="entry name" value="Ribosomal_uL22"/>
</dbReference>
<dbReference type="PANTHER" id="PTHR13501:SF8">
    <property type="entry name" value="LARGE RIBOSOMAL SUBUNIT PROTEIN UL22M"/>
    <property type="match status" value="1"/>
</dbReference>
<keyword evidence="3 6" id="KW-0687">Ribonucleoprotein</keyword>
<protein>
    <recommendedName>
        <fullName evidence="4">Large ribosomal subunit protein uL22m</fullName>
    </recommendedName>
    <alternativeName>
        <fullName evidence="5">39S ribosomal protein L22, mitochondrial</fullName>
    </alternativeName>
</protein>
<keyword evidence="8" id="KW-1185">Reference proteome</keyword>
<dbReference type="Proteomes" id="UP001152795">
    <property type="component" value="Unassembled WGS sequence"/>
</dbReference>
<dbReference type="AlphaFoldDB" id="A0A6S7J9M3"/>
<evidence type="ECO:0000256" key="3">
    <source>
        <dbReference type="ARBA" id="ARBA00023274"/>
    </source>
</evidence>
<dbReference type="GO" id="GO:0003735">
    <property type="term" value="F:structural constituent of ribosome"/>
    <property type="evidence" value="ECO:0007669"/>
    <property type="project" value="InterPro"/>
</dbReference>
<dbReference type="Gene3D" id="3.90.470.10">
    <property type="entry name" value="Ribosomal protein L22/L17"/>
    <property type="match status" value="1"/>
</dbReference>
<dbReference type="Pfam" id="PF00237">
    <property type="entry name" value="Ribosomal_L22"/>
    <property type="match status" value="1"/>
</dbReference>
<dbReference type="OrthoDB" id="416470at2759"/>
<name>A0A6S7J9M3_PARCT</name>
<dbReference type="PANTHER" id="PTHR13501">
    <property type="entry name" value="CHLOROPLAST 50S RIBOSOMAL PROTEIN L22-RELATED"/>
    <property type="match status" value="1"/>
</dbReference>
<evidence type="ECO:0000256" key="4">
    <source>
        <dbReference type="ARBA" id="ARBA00035286"/>
    </source>
</evidence>